<comment type="caution">
    <text evidence="2">The sequence shown here is derived from an EMBL/GenBank/DDBJ whole genome shotgun (WGS) entry which is preliminary data.</text>
</comment>
<keyword evidence="2" id="KW-0328">Glycosyltransferase</keyword>
<dbReference type="PANTHER" id="PTHR12526:SF630">
    <property type="entry name" value="GLYCOSYLTRANSFERASE"/>
    <property type="match status" value="1"/>
</dbReference>
<gene>
    <name evidence="2" type="ORF">ACFQRG_03715</name>
</gene>
<dbReference type="Pfam" id="PF00534">
    <property type="entry name" value="Glycos_transf_1"/>
    <property type="match status" value="1"/>
</dbReference>
<evidence type="ECO:0000313" key="3">
    <source>
        <dbReference type="Proteomes" id="UP001596505"/>
    </source>
</evidence>
<evidence type="ECO:0000259" key="1">
    <source>
        <dbReference type="Pfam" id="PF00534"/>
    </source>
</evidence>
<dbReference type="GO" id="GO:0016757">
    <property type="term" value="F:glycosyltransferase activity"/>
    <property type="evidence" value="ECO:0007669"/>
    <property type="project" value="UniProtKB-KW"/>
</dbReference>
<proteinExistence type="predicted"/>
<dbReference type="EMBL" id="JBHTCO010000004">
    <property type="protein sequence ID" value="MFC7392079.1"/>
    <property type="molecule type" value="Genomic_DNA"/>
</dbReference>
<evidence type="ECO:0000313" key="2">
    <source>
        <dbReference type="EMBL" id="MFC7392079.1"/>
    </source>
</evidence>
<dbReference type="SUPFAM" id="SSF53756">
    <property type="entry name" value="UDP-Glycosyltransferase/glycogen phosphorylase"/>
    <property type="match status" value="1"/>
</dbReference>
<keyword evidence="2" id="KW-0808">Transferase</keyword>
<name>A0ABW2PRV7_9BACL</name>
<accession>A0ABW2PRV7</accession>
<protein>
    <submittedName>
        <fullName evidence="2">Glycosyltransferase</fullName>
        <ecNumber evidence="2">2.4.-.-</ecNumber>
    </submittedName>
</protein>
<dbReference type="InterPro" id="IPR001296">
    <property type="entry name" value="Glyco_trans_1"/>
</dbReference>
<dbReference type="Proteomes" id="UP001596505">
    <property type="component" value="Unassembled WGS sequence"/>
</dbReference>
<sequence>MIYQIYFLMNKIEMVRGGMTKALFNRANLLSDNFKQIHILSFNFNPDYDLIRQELYRLGKIKGNVIIHNLYEFLANKTKSPFNVPIINHPIEENGLVAHKDKDPKKNAYRLYKDGLYIKYKKYNEDNKLEFIDYFNENRYRTRRETFDSAGQLRQILYMDYVSNKPRQSLYFDEDGHCFLSVWFDHKTGDFKRINWFNQNGDLNHVFYSETELKRYWLEKLTEHDSHPVLLSDSRSTDKWAAAVQNPNAAKMLVIHSNHLKKPYHYGSPLAERNRSALEMMDQFDAVIFLTENQKKDIERQFGPRSIYHVIPHNASKVNLDREIERDPLTAVTLARYVKNKNLDHMIRVFRKVVDQIPKAKLELWGFGPEEESLRNLIKQLNLESNVFLKGFTLNPNEVYERAAFSLITSRTEAFGLVITESMAAGAPVISYDIKYGPSDIITNGVDGILVKPNDSTALSKAIIDLFTNKIKQQAMSLEARKIVEKFSDKKFVQQWIDVFEKATEQKRHRIKLNQPICALKNLEWVDFKRGKIKLDGEAVFEKGDNEIKSCLQLSLYIRQRDKLADTYVPVEFEWKDNRTVSFSGQFLIDDIVNDYSLGKVFDVYVSCSARNTHEFVRLGKGKEKRAPVLSKAHYKKVSPYYTEYGNLSFKVQEPEKETGLEASTKQEFKGKLAGVVSLLKDKLSTSS</sequence>
<dbReference type="Gene3D" id="3.40.50.2000">
    <property type="entry name" value="Glycogen Phosphorylase B"/>
    <property type="match status" value="3"/>
</dbReference>
<keyword evidence="3" id="KW-1185">Reference proteome</keyword>
<reference evidence="3" key="1">
    <citation type="journal article" date="2019" name="Int. J. Syst. Evol. Microbiol.">
        <title>The Global Catalogue of Microorganisms (GCM) 10K type strain sequencing project: providing services to taxonomists for standard genome sequencing and annotation.</title>
        <authorList>
            <consortium name="The Broad Institute Genomics Platform"/>
            <consortium name="The Broad Institute Genome Sequencing Center for Infectious Disease"/>
            <person name="Wu L."/>
            <person name="Ma J."/>
        </authorList>
    </citation>
    <scope>NUCLEOTIDE SEQUENCE [LARGE SCALE GENOMIC DNA]</scope>
    <source>
        <strain evidence="3">CGMCC 1.16305</strain>
    </source>
</reference>
<dbReference type="EC" id="2.4.-.-" evidence="2"/>
<dbReference type="PANTHER" id="PTHR12526">
    <property type="entry name" value="GLYCOSYLTRANSFERASE"/>
    <property type="match status" value="1"/>
</dbReference>
<dbReference type="RefSeq" id="WP_380963738.1">
    <property type="nucleotide sequence ID" value="NZ_JBHTCO010000004.1"/>
</dbReference>
<feature type="domain" description="Glycosyl transferase family 1" evidence="1">
    <location>
        <begin position="325"/>
        <end position="482"/>
    </location>
</feature>
<organism evidence="2 3">
    <name type="scientific">Scopulibacillus cellulosilyticus</name>
    <dbReference type="NCBI Taxonomy" id="2665665"/>
    <lineage>
        <taxon>Bacteria</taxon>
        <taxon>Bacillati</taxon>
        <taxon>Bacillota</taxon>
        <taxon>Bacilli</taxon>
        <taxon>Bacillales</taxon>
        <taxon>Sporolactobacillaceae</taxon>
        <taxon>Scopulibacillus</taxon>
    </lineage>
</organism>